<evidence type="ECO:0000313" key="1">
    <source>
        <dbReference type="EMBL" id="CAH1447006.1"/>
    </source>
</evidence>
<comment type="caution">
    <text evidence="1">The sequence shown here is derived from an EMBL/GenBank/DDBJ whole genome shotgun (WGS) entry which is preliminary data.</text>
</comment>
<reference evidence="1 2" key="1">
    <citation type="submission" date="2022-01" db="EMBL/GenBank/DDBJ databases">
        <authorList>
            <person name="Xiong W."/>
            <person name="Schranz E."/>
        </authorList>
    </citation>
    <scope>NUCLEOTIDE SEQUENCE [LARGE SCALE GENOMIC DNA]</scope>
</reference>
<proteinExistence type="predicted"/>
<dbReference type="AlphaFoldDB" id="A0AAU9PAY9"/>
<keyword evidence="2" id="KW-1185">Reference proteome</keyword>
<dbReference type="Proteomes" id="UP001157418">
    <property type="component" value="Unassembled WGS sequence"/>
</dbReference>
<dbReference type="EMBL" id="CAKMRJ010005523">
    <property type="protein sequence ID" value="CAH1447006.1"/>
    <property type="molecule type" value="Genomic_DNA"/>
</dbReference>
<sequence length="77" mass="8685">MILPSAKSHLKGYEFTLRVVDGSPKNTSQAFEITRINAGRFHFKSSSQPTDELTNKAAIGSLSRRFLYGNQHLKEIF</sequence>
<organism evidence="1 2">
    <name type="scientific">Lactuca virosa</name>
    <dbReference type="NCBI Taxonomy" id="75947"/>
    <lineage>
        <taxon>Eukaryota</taxon>
        <taxon>Viridiplantae</taxon>
        <taxon>Streptophyta</taxon>
        <taxon>Embryophyta</taxon>
        <taxon>Tracheophyta</taxon>
        <taxon>Spermatophyta</taxon>
        <taxon>Magnoliopsida</taxon>
        <taxon>eudicotyledons</taxon>
        <taxon>Gunneridae</taxon>
        <taxon>Pentapetalae</taxon>
        <taxon>asterids</taxon>
        <taxon>campanulids</taxon>
        <taxon>Asterales</taxon>
        <taxon>Asteraceae</taxon>
        <taxon>Cichorioideae</taxon>
        <taxon>Cichorieae</taxon>
        <taxon>Lactucinae</taxon>
        <taxon>Lactuca</taxon>
    </lineage>
</organism>
<accession>A0AAU9PAY9</accession>
<name>A0AAU9PAY9_9ASTR</name>
<protein>
    <submittedName>
        <fullName evidence="1">Uncharacterized protein</fullName>
    </submittedName>
</protein>
<evidence type="ECO:0000313" key="2">
    <source>
        <dbReference type="Proteomes" id="UP001157418"/>
    </source>
</evidence>
<gene>
    <name evidence="1" type="ORF">LVIROSA_LOCUS32653</name>
</gene>